<accession>A0A2K4MI08</accession>
<gene>
    <name evidence="3" type="ORF">C2134_20900</name>
</gene>
<dbReference type="PANTHER" id="PTHR35936:SF25">
    <property type="entry name" value="ABC TRANSPORTER SUBSTRATE-BINDING PROTEIN"/>
    <property type="match status" value="1"/>
</dbReference>
<evidence type="ECO:0000259" key="2">
    <source>
        <dbReference type="SMART" id="SM00062"/>
    </source>
</evidence>
<dbReference type="InterPro" id="IPR001638">
    <property type="entry name" value="Solute-binding_3/MltF_N"/>
</dbReference>
<dbReference type="SMART" id="SM00062">
    <property type="entry name" value="PBPb"/>
    <property type="match status" value="1"/>
</dbReference>
<protein>
    <recommendedName>
        <fullName evidence="2">Solute-binding protein family 3/N-terminal domain-containing protein</fullName>
    </recommendedName>
</protein>
<feature type="domain" description="Solute-binding protein family 3/N-terminal" evidence="2">
    <location>
        <begin position="70"/>
        <end position="302"/>
    </location>
</feature>
<dbReference type="SUPFAM" id="SSF53850">
    <property type="entry name" value="Periplasmic binding protein-like II"/>
    <property type="match status" value="1"/>
</dbReference>
<sequence length="306" mass="33702">MAVALGVVAGHRLGIPCGLLGDVDDSIVHFRRAAAGLPPACGGEGVGWIRVVLLSAFALPALAGGVCDRPLSVGWDEWPPFHYQGRDEQVAGYSVALLNQAAARLGCRITYRRLPWPRTLQQLRLGLLDAAMQALKTPEREAYACFVQGYSPTLVQLWARRDHMARWPVRKLEDLGRLGHLRLGVTRGDSYGDTLDHWLQSPPKSVSVDIGETLDGSFRKLQLGRIDLLLATSITAQREVARLPQSPQMVALPPKWLAGQAYYVFSRRSVPAPQCQAFADALQAMRQDGTVARLYRSQFGVPYPER</sequence>
<evidence type="ECO:0000313" key="4">
    <source>
        <dbReference type="Proteomes" id="UP000236416"/>
    </source>
</evidence>
<name>A0A2K4MI08_9NEIS</name>
<dbReference type="Proteomes" id="UP000236416">
    <property type="component" value="Unassembled WGS sequence"/>
</dbReference>
<evidence type="ECO:0000256" key="1">
    <source>
        <dbReference type="ARBA" id="ARBA00022729"/>
    </source>
</evidence>
<reference evidence="3 4" key="1">
    <citation type="submission" date="2018-01" db="EMBL/GenBank/DDBJ databases">
        <title>Genomic Sequence of Chromobacterium MWU13-2610 from wild cranberry bogs within the Cape Cod National Seashore.</title>
        <authorList>
            <person name="O'Hara-Hanley K."/>
            <person name="Soby S."/>
            <person name="Harrison A."/>
        </authorList>
    </citation>
    <scope>NUCLEOTIDE SEQUENCE [LARGE SCALE GENOMIC DNA]</scope>
    <source>
        <strain evidence="3 4">MWU13-2610</strain>
    </source>
</reference>
<organism evidence="3 4">
    <name type="scientific">Chromobacterium sinusclupearum</name>
    <dbReference type="NCBI Taxonomy" id="2077146"/>
    <lineage>
        <taxon>Bacteria</taxon>
        <taxon>Pseudomonadati</taxon>
        <taxon>Pseudomonadota</taxon>
        <taxon>Betaproteobacteria</taxon>
        <taxon>Neisseriales</taxon>
        <taxon>Chromobacteriaceae</taxon>
        <taxon>Chromobacterium</taxon>
    </lineage>
</organism>
<comment type="caution">
    <text evidence="3">The sequence shown here is derived from an EMBL/GenBank/DDBJ whole genome shotgun (WGS) entry which is preliminary data.</text>
</comment>
<evidence type="ECO:0000313" key="3">
    <source>
        <dbReference type="EMBL" id="POA96720.1"/>
    </source>
</evidence>
<dbReference type="AlphaFoldDB" id="A0A2K4MI08"/>
<dbReference type="EMBL" id="PPTF01000107">
    <property type="protein sequence ID" value="POA96720.1"/>
    <property type="molecule type" value="Genomic_DNA"/>
</dbReference>
<dbReference type="Gene3D" id="3.40.190.10">
    <property type="entry name" value="Periplasmic binding protein-like II"/>
    <property type="match status" value="2"/>
</dbReference>
<proteinExistence type="predicted"/>
<keyword evidence="1" id="KW-0732">Signal</keyword>
<keyword evidence="4" id="KW-1185">Reference proteome</keyword>
<dbReference type="Pfam" id="PF00497">
    <property type="entry name" value="SBP_bac_3"/>
    <property type="match status" value="1"/>
</dbReference>
<dbReference type="PANTHER" id="PTHR35936">
    <property type="entry name" value="MEMBRANE-BOUND LYTIC MUREIN TRANSGLYCOSYLASE F"/>
    <property type="match status" value="1"/>
</dbReference>